<feature type="domain" description="DUF5916" evidence="1">
    <location>
        <begin position="143"/>
        <end position="223"/>
    </location>
</feature>
<proteinExistence type="predicted"/>
<sequence length="583" mass="67846">MYRRDAELTSDDSVGVFLDTFHDRRNCYFFITNLLGTQRDGRITENGRTNETTWDGIWKSAGQKTDFGWSAEIAIEFGSLKYEPGKNKTWGINLGRSIPRVLELSFWAGPLESPEKVSQYGVLRGLNLRRAEKRAQIIPHIISKLEEGEKSELEGGIDARYAFSQMVSGNLTINPDFATIEADQEEINLTRFELSLAEKRNFFLEGSEIYQQRIRLFYSRRVSDIYGGVKFYGKSGGYEFSGLSAQTKKDQLDGEDSANFTVLRLKKDIMKSSTIGFLAANKLIGGKNKGTAGIDTSLYFTDTFKFTGQFALSYGDYNNNNIAFFLRPSYDSATFHIHLRYTQLGRRFRDNANEVGFIRDDNRHELDSAVEKTFWLKKWGFDRIKYRSNYNIYWGLDRNLRSWQIDQELSLDLKNKFSLEIEHTQEFKGRDDEFFEKDFRNYETEFELGYNTREWQHAQISYGFGRNFDSDFQLVKGGLNYKITQDFSFQYSLTRVIFDPDPEEETTWIHVIRATNYFTNDLFVKIFYQINSAIDKKNIQVLLVYRFQPPFGFIQLAYQKGTARFGERGAQGHALFLKIAYMF</sequence>
<reference evidence="2" key="1">
    <citation type="journal article" date="2015" name="Nature">
        <title>Complex archaea that bridge the gap between prokaryotes and eukaryotes.</title>
        <authorList>
            <person name="Spang A."/>
            <person name="Saw J.H."/>
            <person name="Jorgensen S.L."/>
            <person name="Zaremba-Niedzwiedzka K."/>
            <person name="Martijn J."/>
            <person name="Lind A.E."/>
            <person name="van Eijk R."/>
            <person name="Schleper C."/>
            <person name="Guy L."/>
            <person name="Ettema T.J."/>
        </authorList>
    </citation>
    <scope>NUCLEOTIDE SEQUENCE</scope>
</reference>
<protein>
    <recommendedName>
        <fullName evidence="1">DUF5916 domain-containing protein</fullName>
    </recommendedName>
</protein>
<organism evidence="2">
    <name type="scientific">marine sediment metagenome</name>
    <dbReference type="NCBI Taxonomy" id="412755"/>
    <lineage>
        <taxon>unclassified sequences</taxon>
        <taxon>metagenomes</taxon>
        <taxon>ecological metagenomes</taxon>
    </lineage>
</organism>
<feature type="non-terminal residue" evidence="2">
    <location>
        <position position="1"/>
    </location>
</feature>
<dbReference type="SUPFAM" id="SSF49344">
    <property type="entry name" value="CBD9-like"/>
    <property type="match status" value="1"/>
</dbReference>
<accession>A0A0F9JXR0</accession>
<gene>
    <name evidence="2" type="ORF">LCGC14_1398840</name>
</gene>
<evidence type="ECO:0000259" key="1">
    <source>
        <dbReference type="Pfam" id="PF19313"/>
    </source>
</evidence>
<comment type="caution">
    <text evidence="2">The sequence shown here is derived from an EMBL/GenBank/DDBJ whole genome shotgun (WGS) entry which is preliminary data.</text>
</comment>
<name>A0A0F9JXR0_9ZZZZ</name>
<dbReference type="AlphaFoldDB" id="A0A0F9JXR0"/>
<dbReference type="InterPro" id="IPR045670">
    <property type="entry name" value="DUF5916"/>
</dbReference>
<dbReference type="Gene3D" id="2.60.40.1190">
    <property type="match status" value="1"/>
</dbReference>
<dbReference type="EMBL" id="LAZR01009116">
    <property type="protein sequence ID" value="KKM74589.1"/>
    <property type="molecule type" value="Genomic_DNA"/>
</dbReference>
<dbReference type="Pfam" id="PF19313">
    <property type="entry name" value="DUF5916"/>
    <property type="match status" value="1"/>
</dbReference>
<evidence type="ECO:0000313" key="2">
    <source>
        <dbReference type="EMBL" id="KKM74589.1"/>
    </source>
</evidence>